<feature type="region of interest" description="Disordered" evidence="1">
    <location>
        <begin position="103"/>
        <end position="122"/>
    </location>
</feature>
<dbReference type="PANTHER" id="PTHR10684:SF4">
    <property type="entry name" value="TAIMAN, ISOFORM G"/>
    <property type="match status" value="1"/>
</dbReference>
<dbReference type="PANTHER" id="PTHR10684">
    <property type="entry name" value="NUCLEAR RECEPTOR COACTIVATOR"/>
    <property type="match status" value="1"/>
</dbReference>
<dbReference type="CDD" id="cd11439">
    <property type="entry name" value="bHLH-PAS_SRC"/>
    <property type="match status" value="1"/>
</dbReference>
<accession>A0ABQ9JIX6</accession>
<dbReference type="InterPro" id="IPR013767">
    <property type="entry name" value="PAS_fold"/>
</dbReference>
<dbReference type="InterPro" id="IPR035965">
    <property type="entry name" value="PAS-like_dom_sf"/>
</dbReference>
<sequence length="612" mass="67822">MIVKPRPRKIKDIKTILVLNKQKLCDNDATVLPQPISRVINSALQQIILQLEFALFADPLSSGLCKHLNQFYKHNSNFQARLGPCELQDPVWAKMSALAAGVSKKRKKSETKPQAQINKCNNEKRRREQENIYIEELAELISANFADMSSLSVKPDKCAILQETVNQIRSIKQRESASQSTDPVQQGEVSSSRPTILSNEVYGPLLLEALEGFLFVVNSEGKVEHVTENVSTYIKFTRDDILGKSIYNFIHHGDHAKFHSNLLPMTIEWGNDQQTQSRSKSIDIRLLIKPPDDLDESVEEKQQRISHYELMHISSTQLRDQLSISEDDGSDSGPCLLCVASRISHRDKTSCTIEQFTTKLDVSGKVICVDTSGVSEVIAQYIKKDLKNRPLRDVVPQQDVHKINAHLRETISAGQSTSAIYRLQLGPEKYVQVQTKSKLFKTLPHANQEGDFIMATHSIISENDSVGPTDPGGGSTTSSSSGSGVGGPLMTSVVNGTRNGPPVTPTSDISTTSSNTLLNTNTTTSFATTFNLDNDFNFDIFPSSTWELETALDSRQSVTPVSTPTPRPPATPRTVMPPRWRSHRSPLTSRAPPCTIPPRQQTRTAVPSRSAR</sequence>
<feature type="domain" description="PAS" evidence="2">
    <location>
        <begin position="206"/>
        <end position="270"/>
    </location>
</feature>
<dbReference type="SMART" id="SM00353">
    <property type="entry name" value="HLH"/>
    <property type="match status" value="1"/>
</dbReference>
<dbReference type="Proteomes" id="UP001162164">
    <property type="component" value="Unassembled WGS sequence"/>
</dbReference>
<dbReference type="InterPro" id="IPR036638">
    <property type="entry name" value="HLH_DNA-bd_sf"/>
</dbReference>
<protein>
    <recommendedName>
        <fullName evidence="6">Nuclear receptor coactivator 2</fullName>
    </recommendedName>
</protein>
<dbReference type="Gene3D" id="4.10.280.10">
    <property type="entry name" value="Helix-loop-helix DNA-binding domain"/>
    <property type="match status" value="1"/>
</dbReference>
<name>A0ABQ9JIX6_9CUCU</name>
<proteinExistence type="predicted"/>
<comment type="caution">
    <text evidence="4">The sequence shown here is derived from an EMBL/GenBank/DDBJ whole genome shotgun (WGS) entry which is preliminary data.</text>
</comment>
<dbReference type="PROSITE" id="PS50112">
    <property type="entry name" value="PAS"/>
    <property type="match status" value="1"/>
</dbReference>
<dbReference type="SUPFAM" id="SSF47459">
    <property type="entry name" value="HLH, helix-loop-helix DNA-binding domain"/>
    <property type="match status" value="1"/>
</dbReference>
<evidence type="ECO:0008006" key="6">
    <source>
        <dbReference type="Google" id="ProtNLM"/>
    </source>
</evidence>
<dbReference type="SMART" id="SM00091">
    <property type="entry name" value="PAS"/>
    <property type="match status" value="1"/>
</dbReference>
<feature type="region of interest" description="Disordered" evidence="1">
    <location>
        <begin position="462"/>
        <end position="518"/>
    </location>
</feature>
<reference evidence="4" key="1">
    <citation type="journal article" date="2023" name="Insect Mol. Biol.">
        <title>Genome sequencing provides insights into the evolution of gene families encoding plant cell wall-degrading enzymes in longhorned beetles.</title>
        <authorList>
            <person name="Shin N.R."/>
            <person name="Okamura Y."/>
            <person name="Kirsch R."/>
            <person name="Pauchet Y."/>
        </authorList>
    </citation>
    <scope>NUCLEOTIDE SEQUENCE</scope>
    <source>
        <strain evidence="4">MMC_N1</strain>
    </source>
</reference>
<evidence type="ECO:0000256" key="1">
    <source>
        <dbReference type="SAM" id="MobiDB-lite"/>
    </source>
</evidence>
<evidence type="ECO:0000313" key="5">
    <source>
        <dbReference type="Proteomes" id="UP001162164"/>
    </source>
</evidence>
<dbReference type="Pfam" id="PF23172">
    <property type="entry name" value="bHLH_NCOA"/>
    <property type="match status" value="1"/>
</dbReference>
<evidence type="ECO:0000313" key="4">
    <source>
        <dbReference type="EMBL" id="KAJ8978181.1"/>
    </source>
</evidence>
<dbReference type="Gene3D" id="3.30.450.20">
    <property type="entry name" value="PAS domain"/>
    <property type="match status" value="2"/>
</dbReference>
<feature type="domain" description="BHLH" evidence="3">
    <location>
        <begin position="114"/>
        <end position="171"/>
    </location>
</feature>
<dbReference type="SUPFAM" id="SSF55785">
    <property type="entry name" value="PYP-like sensor domain (PAS domain)"/>
    <property type="match status" value="2"/>
</dbReference>
<dbReference type="InterPro" id="IPR011598">
    <property type="entry name" value="bHLH_dom"/>
</dbReference>
<evidence type="ECO:0000259" key="2">
    <source>
        <dbReference type="PROSITE" id="PS50112"/>
    </source>
</evidence>
<gene>
    <name evidence="4" type="ORF">NQ317_009669</name>
</gene>
<feature type="region of interest" description="Disordered" evidence="1">
    <location>
        <begin position="553"/>
        <end position="612"/>
    </location>
</feature>
<feature type="compositionally biased region" description="Polar residues" evidence="1">
    <location>
        <begin position="598"/>
        <end position="612"/>
    </location>
</feature>
<dbReference type="PROSITE" id="PS50888">
    <property type="entry name" value="BHLH"/>
    <property type="match status" value="1"/>
</dbReference>
<dbReference type="Pfam" id="PF14598">
    <property type="entry name" value="PAS_11"/>
    <property type="match status" value="1"/>
</dbReference>
<dbReference type="CDD" id="cd00130">
    <property type="entry name" value="PAS"/>
    <property type="match status" value="1"/>
</dbReference>
<keyword evidence="5" id="KW-1185">Reference proteome</keyword>
<feature type="region of interest" description="Disordered" evidence="1">
    <location>
        <begin position="172"/>
        <end position="193"/>
    </location>
</feature>
<dbReference type="InterPro" id="IPR056193">
    <property type="entry name" value="bHLH_NCOA1-3"/>
</dbReference>
<dbReference type="EMBL" id="JAPWTJ010000466">
    <property type="protein sequence ID" value="KAJ8978181.1"/>
    <property type="molecule type" value="Genomic_DNA"/>
</dbReference>
<organism evidence="4 5">
    <name type="scientific">Molorchus minor</name>
    <dbReference type="NCBI Taxonomy" id="1323400"/>
    <lineage>
        <taxon>Eukaryota</taxon>
        <taxon>Metazoa</taxon>
        <taxon>Ecdysozoa</taxon>
        <taxon>Arthropoda</taxon>
        <taxon>Hexapoda</taxon>
        <taxon>Insecta</taxon>
        <taxon>Pterygota</taxon>
        <taxon>Neoptera</taxon>
        <taxon>Endopterygota</taxon>
        <taxon>Coleoptera</taxon>
        <taxon>Polyphaga</taxon>
        <taxon>Cucujiformia</taxon>
        <taxon>Chrysomeloidea</taxon>
        <taxon>Cerambycidae</taxon>
        <taxon>Lamiinae</taxon>
        <taxon>Monochamini</taxon>
        <taxon>Molorchus</taxon>
    </lineage>
</organism>
<dbReference type="InterPro" id="IPR017426">
    <property type="entry name" value="Nuclear_rcpt_coactivator"/>
</dbReference>
<dbReference type="InterPro" id="IPR000014">
    <property type="entry name" value="PAS"/>
</dbReference>
<evidence type="ECO:0000259" key="3">
    <source>
        <dbReference type="PROSITE" id="PS50888"/>
    </source>
</evidence>
<dbReference type="Pfam" id="PF00989">
    <property type="entry name" value="PAS"/>
    <property type="match status" value="1"/>
</dbReference>